<evidence type="ECO:0000256" key="8">
    <source>
        <dbReference type="HAMAP-Rule" id="MF_01209"/>
    </source>
</evidence>
<dbReference type="InterPro" id="IPR029062">
    <property type="entry name" value="Class_I_gatase-like"/>
</dbReference>
<dbReference type="InterPro" id="IPR017926">
    <property type="entry name" value="GATASE"/>
</dbReference>
<comment type="pathway">
    <text evidence="1 8">Amino-acid biosynthesis; L-arginine biosynthesis; carbamoyl phosphate from bicarbonate: step 1/1.</text>
</comment>
<dbReference type="EC" id="6.3.5.5" evidence="8"/>
<evidence type="ECO:0000256" key="6">
    <source>
        <dbReference type="ARBA" id="ARBA00022962"/>
    </source>
</evidence>
<evidence type="ECO:0000313" key="11">
    <source>
        <dbReference type="Proteomes" id="UP001317532"/>
    </source>
</evidence>
<name>A0AAN1XX45_UNVUL</name>
<dbReference type="GO" id="GO:0006526">
    <property type="term" value="P:L-arginine biosynthetic process"/>
    <property type="evidence" value="ECO:0007669"/>
    <property type="project" value="UniProtKB-UniRule"/>
</dbReference>
<keyword evidence="8" id="KW-0028">Amino-acid biosynthesis</keyword>
<dbReference type="EMBL" id="AP025523">
    <property type="protein sequence ID" value="BDE06565.1"/>
    <property type="molecule type" value="Genomic_DNA"/>
</dbReference>
<dbReference type="PRINTS" id="PR00099">
    <property type="entry name" value="CPSGATASE"/>
</dbReference>
<evidence type="ECO:0000256" key="4">
    <source>
        <dbReference type="ARBA" id="ARBA00022741"/>
    </source>
</evidence>
<feature type="binding site" evidence="8">
    <location>
        <position position="234"/>
    </location>
    <ligand>
        <name>L-glutamine</name>
        <dbReference type="ChEBI" id="CHEBI:58359"/>
    </ligand>
</feature>
<dbReference type="SUPFAM" id="SSF52317">
    <property type="entry name" value="Class I glutamine amidotransferase-like"/>
    <property type="match status" value="1"/>
</dbReference>
<evidence type="ECO:0000256" key="7">
    <source>
        <dbReference type="ARBA" id="ARBA00048816"/>
    </source>
</evidence>
<dbReference type="GO" id="GO:0005524">
    <property type="term" value="F:ATP binding"/>
    <property type="evidence" value="ECO:0007669"/>
    <property type="project" value="UniProtKB-UniRule"/>
</dbReference>
<evidence type="ECO:0000259" key="9">
    <source>
        <dbReference type="SMART" id="SM01097"/>
    </source>
</evidence>
<evidence type="ECO:0000256" key="1">
    <source>
        <dbReference type="ARBA" id="ARBA00005077"/>
    </source>
</evidence>
<dbReference type="InterPro" id="IPR006274">
    <property type="entry name" value="CarbamoylP_synth_ssu"/>
</dbReference>
<dbReference type="InterPro" id="IPR002474">
    <property type="entry name" value="CarbamoylP_synth_ssu_N"/>
</dbReference>
<dbReference type="Gene3D" id="3.40.50.880">
    <property type="match status" value="1"/>
</dbReference>
<feature type="binding site" evidence="8">
    <location>
        <position position="53"/>
    </location>
    <ligand>
        <name>L-glutamine</name>
        <dbReference type="ChEBI" id="CHEBI:58359"/>
    </ligand>
</feature>
<dbReference type="SMART" id="SM01097">
    <property type="entry name" value="CPSase_sm_chain"/>
    <property type="match status" value="1"/>
</dbReference>
<feature type="domain" description="Carbamoyl-phosphate synthase small subunit N-terminal" evidence="9">
    <location>
        <begin position="9"/>
        <end position="139"/>
    </location>
</feature>
<dbReference type="Pfam" id="PF00117">
    <property type="entry name" value="GATase"/>
    <property type="match status" value="1"/>
</dbReference>
<feature type="binding site" evidence="8">
    <location>
        <position position="304"/>
    </location>
    <ligand>
        <name>L-glutamine</name>
        <dbReference type="ChEBI" id="CHEBI:58359"/>
    </ligand>
</feature>
<proteinExistence type="inferred from homology"/>
<feature type="binding site" evidence="8">
    <location>
        <position position="263"/>
    </location>
    <ligand>
        <name>L-glutamine</name>
        <dbReference type="ChEBI" id="CHEBI:58359"/>
    </ligand>
</feature>
<keyword evidence="11" id="KW-1185">Reference proteome</keyword>
<dbReference type="GO" id="GO:0006541">
    <property type="term" value="P:glutamine metabolic process"/>
    <property type="evidence" value="ECO:0007669"/>
    <property type="project" value="InterPro"/>
</dbReference>
<dbReference type="InterPro" id="IPR050472">
    <property type="entry name" value="Anth_synth/Amidotransfase"/>
</dbReference>
<dbReference type="KEGG" id="vab:WPS_18410"/>
<keyword evidence="5 8" id="KW-0067">ATP-binding</keyword>
<dbReference type="PRINTS" id="PR00096">
    <property type="entry name" value="GATASE"/>
</dbReference>
<dbReference type="GO" id="GO:0004088">
    <property type="term" value="F:carbamoyl-phosphate synthase (glutamine-hydrolyzing) activity"/>
    <property type="evidence" value="ECO:0007669"/>
    <property type="project" value="UniProtKB-UniRule"/>
</dbReference>
<dbReference type="InterPro" id="IPR036480">
    <property type="entry name" value="CarbP_synth_ssu_N_sf"/>
</dbReference>
<dbReference type="PANTHER" id="PTHR43418:SF7">
    <property type="entry name" value="CARBAMOYL-PHOSPHATE SYNTHASE SMALL CHAIN"/>
    <property type="match status" value="1"/>
</dbReference>
<keyword evidence="4 8" id="KW-0547">Nucleotide-binding</keyword>
<dbReference type="PRINTS" id="PR00097">
    <property type="entry name" value="ANTSNTHASEII"/>
</dbReference>
<dbReference type="HAMAP" id="MF_01209">
    <property type="entry name" value="CPSase_S_chain"/>
    <property type="match status" value="1"/>
</dbReference>
<feature type="region of interest" description="CPSase" evidence="8">
    <location>
        <begin position="1"/>
        <end position="184"/>
    </location>
</feature>
<protein>
    <recommendedName>
        <fullName evidence="8">Carbamoyl phosphate synthase small chain</fullName>
        <ecNumber evidence="8">6.3.5.5</ecNumber>
    </recommendedName>
    <alternativeName>
        <fullName evidence="8">Carbamoyl phosphate synthetase glutamine chain</fullName>
    </alternativeName>
</protein>
<comment type="catalytic activity">
    <reaction evidence="8">
        <text>L-glutamine + H2O = L-glutamate + NH4(+)</text>
        <dbReference type="Rhea" id="RHEA:15889"/>
        <dbReference type="ChEBI" id="CHEBI:15377"/>
        <dbReference type="ChEBI" id="CHEBI:28938"/>
        <dbReference type="ChEBI" id="CHEBI:29985"/>
        <dbReference type="ChEBI" id="CHEBI:58359"/>
    </reaction>
</comment>
<dbReference type="SUPFAM" id="SSF52021">
    <property type="entry name" value="Carbamoyl phosphate synthetase, small subunit N-terminal domain"/>
    <property type="match status" value="1"/>
</dbReference>
<dbReference type="AlphaFoldDB" id="A0AAN1XX45"/>
<dbReference type="RefSeq" id="WP_317994224.1">
    <property type="nucleotide sequence ID" value="NZ_AP025523.1"/>
</dbReference>
<feature type="binding site" evidence="8">
    <location>
        <position position="232"/>
    </location>
    <ligand>
        <name>L-glutamine</name>
        <dbReference type="ChEBI" id="CHEBI:58359"/>
    </ligand>
</feature>
<evidence type="ECO:0000256" key="2">
    <source>
        <dbReference type="ARBA" id="ARBA00007800"/>
    </source>
</evidence>
<organism evidence="10 11">
    <name type="scientific">Vulcanimicrobium alpinum</name>
    <dbReference type="NCBI Taxonomy" id="3016050"/>
    <lineage>
        <taxon>Bacteria</taxon>
        <taxon>Bacillati</taxon>
        <taxon>Vulcanimicrobiota</taxon>
        <taxon>Vulcanimicrobiia</taxon>
        <taxon>Vulcanimicrobiales</taxon>
        <taxon>Vulcanimicrobiaceae</taxon>
        <taxon>Vulcanimicrobium</taxon>
    </lineage>
</organism>
<reference evidence="10 11" key="1">
    <citation type="journal article" date="2022" name="ISME Commun">
        <title>Vulcanimicrobium alpinus gen. nov. sp. nov., the first cultivated representative of the candidate phylum 'Eremiobacterota', is a metabolically versatile aerobic anoxygenic phototroph.</title>
        <authorList>
            <person name="Yabe S."/>
            <person name="Muto K."/>
            <person name="Abe K."/>
            <person name="Yokota A."/>
            <person name="Staudigel H."/>
            <person name="Tebo B.M."/>
        </authorList>
    </citation>
    <scope>NUCLEOTIDE SEQUENCE [LARGE SCALE GENOMIC DNA]</scope>
    <source>
        <strain evidence="10 11">WC8-2</strain>
    </source>
</reference>
<comment type="pathway">
    <text evidence="8">Pyrimidine metabolism; UMP biosynthesis via de novo pathway; (S)-dihydroorotate from bicarbonate: step 1/3.</text>
</comment>
<dbReference type="Gene3D" id="3.50.30.20">
    <property type="entry name" value="Carbamoyl-phosphate synthase small subunit, N-terminal domain"/>
    <property type="match status" value="1"/>
</dbReference>
<keyword evidence="6 8" id="KW-0315">Glutamine amidotransferase</keyword>
<keyword evidence="3 8" id="KW-0436">Ligase</keyword>
<dbReference type="PROSITE" id="PS51273">
    <property type="entry name" value="GATASE_TYPE_1"/>
    <property type="match status" value="1"/>
</dbReference>
<gene>
    <name evidence="8 10" type="primary">carA</name>
    <name evidence="10" type="ORF">WPS_18410</name>
</gene>
<dbReference type="CDD" id="cd01744">
    <property type="entry name" value="GATase1_CPSase"/>
    <property type="match status" value="1"/>
</dbReference>
<feature type="active site" description="Nucleophile" evidence="8">
    <location>
        <position position="259"/>
    </location>
</feature>
<feature type="binding site" evidence="8">
    <location>
        <position position="260"/>
    </location>
    <ligand>
        <name>L-glutamine</name>
        <dbReference type="ChEBI" id="CHEBI:58359"/>
    </ligand>
</feature>
<comment type="catalytic activity">
    <reaction evidence="7 8">
        <text>hydrogencarbonate + L-glutamine + 2 ATP + H2O = carbamoyl phosphate + L-glutamate + 2 ADP + phosphate + 2 H(+)</text>
        <dbReference type="Rhea" id="RHEA:18633"/>
        <dbReference type="ChEBI" id="CHEBI:15377"/>
        <dbReference type="ChEBI" id="CHEBI:15378"/>
        <dbReference type="ChEBI" id="CHEBI:17544"/>
        <dbReference type="ChEBI" id="CHEBI:29985"/>
        <dbReference type="ChEBI" id="CHEBI:30616"/>
        <dbReference type="ChEBI" id="CHEBI:43474"/>
        <dbReference type="ChEBI" id="CHEBI:58228"/>
        <dbReference type="ChEBI" id="CHEBI:58359"/>
        <dbReference type="ChEBI" id="CHEBI:456216"/>
        <dbReference type="EC" id="6.3.5.5"/>
    </reaction>
</comment>
<accession>A0AAN1XX45</accession>
<dbReference type="NCBIfam" id="NF009475">
    <property type="entry name" value="PRK12838.1"/>
    <property type="match status" value="1"/>
</dbReference>
<dbReference type="GO" id="GO:0006207">
    <property type="term" value="P:'de novo' pyrimidine nucleobase biosynthetic process"/>
    <property type="evidence" value="ECO:0007669"/>
    <property type="project" value="InterPro"/>
</dbReference>
<dbReference type="GO" id="GO:0044205">
    <property type="term" value="P:'de novo' UMP biosynthetic process"/>
    <property type="evidence" value="ECO:0007669"/>
    <property type="project" value="UniProtKB-UniRule"/>
</dbReference>
<dbReference type="Proteomes" id="UP001317532">
    <property type="component" value="Chromosome"/>
</dbReference>
<dbReference type="NCBIfam" id="TIGR01368">
    <property type="entry name" value="CPSaseIIsmall"/>
    <property type="match status" value="1"/>
</dbReference>
<evidence type="ECO:0000256" key="5">
    <source>
        <dbReference type="ARBA" id="ARBA00022840"/>
    </source>
</evidence>
<dbReference type="InterPro" id="IPR035686">
    <property type="entry name" value="CPSase_GATase1"/>
</dbReference>
<keyword evidence="8" id="KW-0055">Arginine biosynthesis</keyword>
<feature type="active site" evidence="8">
    <location>
        <position position="343"/>
    </location>
</feature>
<comment type="function">
    <text evidence="8">Small subunit of the glutamine-dependent carbamoyl phosphate synthetase (CPSase). CPSase catalyzes the formation of carbamoyl phosphate from the ammonia moiety of glutamine, carbonate, and phosphate donated by ATP, constituting the first step of 2 biosynthetic pathways, one leading to arginine and/or urea and the other to pyrimidine nucleotides. The small subunit (glutamine amidotransferase) binds and cleaves glutamine to supply the large subunit with the substrate ammonia.</text>
</comment>
<comment type="subunit">
    <text evidence="8">Composed of two chains; the small (or glutamine) chain promotes the hydrolysis of glutamine to ammonia, which is used by the large (or ammonia) chain to synthesize carbamoyl phosphate. Tetramer of heterodimers (alpha,beta)4.</text>
</comment>
<dbReference type="PANTHER" id="PTHR43418">
    <property type="entry name" value="MULTIFUNCTIONAL TRYPTOPHAN BIOSYNTHESIS PROTEIN-RELATED"/>
    <property type="match status" value="1"/>
</dbReference>
<comment type="similarity">
    <text evidence="2 8">Belongs to the CarA family.</text>
</comment>
<evidence type="ECO:0000313" key="10">
    <source>
        <dbReference type="EMBL" id="BDE06565.1"/>
    </source>
</evidence>
<sequence>MIPAATTRHNAVLLLADGTRFDGEGLSATGIALGEAVFYTGMTGYEEALTDPSYAGQILGFTYPLIGNYGVSGTVSQHPHACVAGAAIKHLAQHPSHYASVQDLGSWLDAQHVRTIVGIDTRALTIALREHGTIAAALAVGDEAIAQVDETLARYAREATTQGLVAGVADAYTPGQTVGDGAMHVVLIDCGVKRAILRDLTALDTRVTVLPYGATSDEILACKPDAVLVSPGPGDPRDLGGTVKTLRALIGKTPVFGVCLGHQLLALALGAQTYKLPYGHRGGNQPVKDLVHREVLVTAHNHGYAVDGATLPAELEATMINLNDGTNEGFRHRTLPIEAVQFHPEASPGPFDARSLFARWLERVER</sequence>
<dbReference type="Pfam" id="PF00988">
    <property type="entry name" value="CPSase_sm_chain"/>
    <property type="match status" value="1"/>
</dbReference>
<keyword evidence="8" id="KW-0665">Pyrimidine biosynthesis</keyword>
<feature type="binding site" evidence="8">
    <location>
        <position position="303"/>
    </location>
    <ligand>
        <name>L-glutamine</name>
        <dbReference type="ChEBI" id="CHEBI:58359"/>
    </ligand>
</feature>
<feature type="active site" evidence="8">
    <location>
        <position position="345"/>
    </location>
</feature>
<evidence type="ECO:0000256" key="3">
    <source>
        <dbReference type="ARBA" id="ARBA00022598"/>
    </source>
</evidence>
<feature type="binding site" evidence="8">
    <location>
        <position position="301"/>
    </location>
    <ligand>
        <name>L-glutamine</name>
        <dbReference type="ChEBI" id="CHEBI:58359"/>
    </ligand>
</feature>